<reference evidence="2" key="1">
    <citation type="submission" date="2016-10" db="EMBL/GenBank/DDBJ databases">
        <authorList>
            <person name="Varghese N."/>
            <person name="Submissions S."/>
        </authorList>
    </citation>
    <scope>NUCLEOTIDE SEQUENCE [LARGE SCALE GENOMIC DNA]</scope>
    <source>
        <strain evidence="2">DSM 18733</strain>
    </source>
</reference>
<gene>
    <name evidence="1" type="ORF">SAMN05661044_03921</name>
</gene>
<dbReference type="STRING" id="407022.SAMN05661044_03921"/>
<protein>
    <submittedName>
        <fullName evidence="1">Uncharacterized protein</fullName>
    </submittedName>
</protein>
<dbReference type="AlphaFoldDB" id="A0A1H7UT07"/>
<proteinExistence type="predicted"/>
<dbReference type="OrthoDB" id="797757at2"/>
<sequence length="124" mass="14345">MDTFYEIPLKEAITWTKNWRKYKQSHGKKKNEYIRAFRVDLAELDEIRREKGTEHVRIYFGLEEKDGVMIEKLVLVGVDDEDNDIIDIKSLSAQPTSSGTFDFSKPCPPTCSEENVLNSDETVI</sequence>
<dbReference type="Proteomes" id="UP000199421">
    <property type="component" value="Unassembled WGS sequence"/>
</dbReference>
<dbReference type="RefSeq" id="WP_093327736.1">
    <property type="nucleotide sequence ID" value="NZ_FOAF01000006.1"/>
</dbReference>
<accession>A0A1H7UT07</accession>
<evidence type="ECO:0000313" key="1">
    <source>
        <dbReference type="EMBL" id="SEL99805.1"/>
    </source>
</evidence>
<organism evidence="1 2">
    <name type="scientific">Olivibacter domesticus</name>
    <name type="common">Pseudosphingobacterium domesticum</name>
    <dbReference type="NCBI Taxonomy" id="407022"/>
    <lineage>
        <taxon>Bacteria</taxon>
        <taxon>Pseudomonadati</taxon>
        <taxon>Bacteroidota</taxon>
        <taxon>Sphingobacteriia</taxon>
        <taxon>Sphingobacteriales</taxon>
        <taxon>Sphingobacteriaceae</taxon>
        <taxon>Olivibacter</taxon>
    </lineage>
</organism>
<evidence type="ECO:0000313" key="2">
    <source>
        <dbReference type="Proteomes" id="UP000199421"/>
    </source>
</evidence>
<keyword evidence="2" id="KW-1185">Reference proteome</keyword>
<dbReference type="EMBL" id="FOAF01000006">
    <property type="protein sequence ID" value="SEL99805.1"/>
    <property type="molecule type" value="Genomic_DNA"/>
</dbReference>
<name>A0A1H7UT07_OLID1</name>